<sequence length="39" mass="4592">MQLFSKFILSNSVKWLSQQIEHFWCMGFVDFIAPVTCLP</sequence>
<name>A0A2P2NYZ8_RHIMU</name>
<reference evidence="1" key="1">
    <citation type="submission" date="2018-02" db="EMBL/GenBank/DDBJ databases">
        <title>Rhizophora mucronata_Transcriptome.</title>
        <authorList>
            <person name="Meera S.P."/>
            <person name="Sreeshan A."/>
            <person name="Augustine A."/>
        </authorList>
    </citation>
    <scope>NUCLEOTIDE SEQUENCE</scope>
    <source>
        <tissue evidence="1">Leaf</tissue>
    </source>
</reference>
<dbReference type="EMBL" id="GGEC01067262">
    <property type="protein sequence ID" value="MBX47746.1"/>
    <property type="molecule type" value="Transcribed_RNA"/>
</dbReference>
<accession>A0A2P2NYZ8</accession>
<proteinExistence type="predicted"/>
<evidence type="ECO:0000313" key="1">
    <source>
        <dbReference type="EMBL" id="MBX47746.1"/>
    </source>
</evidence>
<organism evidence="1">
    <name type="scientific">Rhizophora mucronata</name>
    <name type="common">Asiatic mangrove</name>
    <dbReference type="NCBI Taxonomy" id="61149"/>
    <lineage>
        <taxon>Eukaryota</taxon>
        <taxon>Viridiplantae</taxon>
        <taxon>Streptophyta</taxon>
        <taxon>Embryophyta</taxon>
        <taxon>Tracheophyta</taxon>
        <taxon>Spermatophyta</taxon>
        <taxon>Magnoliopsida</taxon>
        <taxon>eudicotyledons</taxon>
        <taxon>Gunneridae</taxon>
        <taxon>Pentapetalae</taxon>
        <taxon>rosids</taxon>
        <taxon>fabids</taxon>
        <taxon>Malpighiales</taxon>
        <taxon>Rhizophoraceae</taxon>
        <taxon>Rhizophora</taxon>
    </lineage>
</organism>
<protein>
    <submittedName>
        <fullName evidence="1">Uncharacterized protein</fullName>
    </submittedName>
</protein>
<dbReference type="AlphaFoldDB" id="A0A2P2NYZ8"/>